<keyword evidence="3" id="KW-1185">Reference proteome</keyword>
<dbReference type="Proteomes" id="UP001243989">
    <property type="component" value="Unassembled WGS sequence"/>
</dbReference>
<evidence type="ECO:0000313" key="2">
    <source>
        <dbReference type="EMBL" id="KAK1636415.1"/>
    </source>
</evidence>
<comment type="caution">
    <text evidence="2">The sequence shown here is derived from an EMBL/GenBank/DDBJ whole genome shotgun (WGS) entry which is preliminary data.</text>
</comment>
<gene>
    <name evidence="2" type="ORF">BDP81DRAFT_449459</name>
</gene>
<feature type="compositionally biased region" description="Basic residues" evidence="1">
    <location>
        <begin position="163"/>
        <end position="174"/>
    </location>
</feature>
<organism evidence="2 3">
    <name type="scientific">Colletotrichum phormii</name>
    <dbReference type="NCBI Taxonomy" id="359342"/>
    <lineage>
        <taxon>Eukaryota</taxon>
        <taxon>Fungi</taxon>
        <taxon>Dikarya</taxon>
        <taxon>Ascomycota</taxon>
        <taxon>Pezizomycotina</taxon>
        <taxon>Sordariomycetes</taxon>
        <taxon>Hypocreomycetidae</taxon>
        <taxon>Glomerellales</taxon>
        <taxon>Glomerellaceae</taxon>
        <taxon>Colletotrichum</taxon>
        <taxon>Colletotrichum acutatum species complex</taxon>
    </lineage>
</organism>
<dbReference type="AlphaFoldDB" id="A0AAJ0EGX6"/>
<name>A0AAJ0EGX6_9PEZI</name>
<feature type="region of interest" description="Disordered" evidence="1">
    <location>
        <begin position="134"/>
        <end position="174"/>
    </location>
</feature>
<sequence length="174" mass="19240">MLPKCKPHMEKKCEDYRADTTPFRKHGKKAYVTGYFHGLCNKSAVFSESCPYNPVEFVPLVEILKIDWAAGEPTQHQGTHNLLATLYKPETPSRGRGRFIFDPLDQKTADTKGPATPYKSSTTIGDDDLIVVNGLHEAPPSGSKRSGEIEVLDDSDDGASLTKRPKRGSFCGRK</sequence>
<proteinExistence type="predicted"/>
<dbReference type="RefSeq" id="XP_060445022.1">
    <property type="nucleotide sequence ID" value="XM_060592409.1"/>
</dbReference>
<dbReference type="GeneID" id="85477271"/>
<reference evidence="2" key="1">
    <citation type="submission" date="2021-06" db="EMBL/GenBank/DDBJ databases">
        <title>Comparative genomics, transcriptomics and evolutionary studies reveal genomic signatures of adaptation to plant cell wall in hemibiotrophic fungi.</title>
        <authorList>
            <consortium name="DOE Joint Genome Institute"/>
            <person name="Baroncelli R."/>
            <person name="Diaz J.F."/>
            <person name="Benocci T."/>
            <person name="Peng M."/>
            <person name="Battaglia E."/>
            <person name="Haridas S."/>
            <person name="Andreopoulos W."/>
            <person name="Labutti K."/>
            <person name="Pangilinan J."/>
            <person name="Floch G.L."/>
            <person name="Makela M.R."/>
            <person name="Henrissat B."/>
            <person name="Grigoriev I.V."/>
            <person name="Crouch J.A."/>
            <person name="De Vries R.P."/>
            <person name="Sukno S.A."/>
            <person name="Thon M.R."/>
        </authorList>
    </citation>
    <scope>NUCLEOTIDE SEQUENCE</scope>
    <source>
        <strain evidence="2">CBS 102054</strain>
    </source>
</reference>
<accession>A0AAJ0EGX6</accession>
<evidence type="ECO:0000313" key="3">
    <source>
        <dbReference type="Proteomes" id="UP001243989"/>
    </source>
</evidence>
<evidence type="ECO:0000256" key="1">
    <source>
        <dbReference type="SAM" id="MobiDB-lite"/>
    </source>
</evidence>
<dbReference type="EMBL" id="JAHMHQ010000010">
    <property type="protein sequence ID" value="KAK1636415.1"/>
    <property type="molecule type" value="Genomic_DNA"/>
</dbReference>
<protein>
    <submittedName>
        <fullName evidence="2">Uncharacterized protein</fullName>
    </submittedName>
</protein>